<dbReference type="HOGENOM" id="CLU_630053_0_0_1"/>
<dbReference type="OrthoDB" id="4831715at2759"/>
<feature type="compositionally biased region" description="Low complexity" evidence="1">
    <location>
        <begin position="93"/>
        <end position="103"/>
    </location>
</feature>
<feature type="region of interest" description="Disordered" evidence="1">
    <location>
        <begin position="230"/>
        <end position="249"/>
    </location>
</feature>
<dbReference type="EMBL" id="AMYD01000558">
    <property type="protein sequence ID" value="EQB57179.1"/>
    <property type="molecule type" value="Genomic_DNA"/>
</dbReference>
<feature type="chain" id="PRO_5004566515" evidence="2">
    <location>
        <begin position="24"/>
        <end position="435"/>
    </location>
</feature>
<sequence length="435" mass="47108">MKRENLISMALAAITLVGPVVQSGPKKPGRPGRGRYAVDALSLDFAWGECRPDDWQCSPTGEHPAYVGEVDDDFANSNDPVDEDSTKPPILATSPTPSNSNSTRITKRSVEGSGQDHINAILVKILDRIVKAQEDPSERDIELIWTALLQRLVKAHEDAAKPSNPWNSNTTATYAVTLLIGILTFINSKEWLVKTPYLRGIFLLFWKDTPGLEEKVQALESMVGQAAQQAIPAAQQGNQPQPAPQPTLMDQINTLSTDLQNSNTRLDGRINTVNTRLNGILTDGVNPSGMLVDVRNTQDTLRGRLDQIFMEPATQGDPPTGRLIDSQQAIGALNARLNQLFDDSHPASGPTGTVVETQDTLLNGLVAGAINEIRDLRDRLDRVLAYPATPGGPQTGLVIDADIRITSLNAVLQSLKDDFEAHESKTSAVAHIASS</sequence>
<feature type="compositionally biased region" description="Low complexity" evidence="1">
    <location>
        <begin position="230"/>
        <end position="240"/>
    </location>
</feature>
<feature type="region of interest" description="Disordered" evidence="1">
    <location>
        <begin position="61"/>
        <end position="112"/>
    </location>
</feature>
<gene>
    <name evidence="3" type="ORF">CGLO_02722</name>
</gene>
<organism evidence="3 4">
    <name type="scientific">Colletotrichum gloeosporioides (strain Cg-14)</name>
    <name type="common">Anthracnose fungus</name>
    <name type="synonym">Glomerella cingulata</name>
    <dbReference type="NCBI Taxonomy" id="1237896"/>
    <lineage>
        <taxon>Eukaryota</taxon>
        <taxon>Fungi</taxon>
        <taxon>Dikarya</taxon>
        <taxon>Ascomycota</taxon>
        <taxon>Pezizomycotina</taxon>
        <taxon>Sordariomycetes</taxon>
        <taxon>Hypocreomycetidae</taxon>
        <taxon>Glomerellales</taxon>
        <taxon>Glomerellaceae</taxon>
        <taxon>Colletotrichum</taxon>
        <taxon>Colletotrichum gloeosporioides species complex</taxon>
    </lineage>
</organism>
<accession>T0KY91</accession>
<proteinExistence type="predicted"/>
<keyword evidence="2" id="KW-0732">Signal</keyword>
<comment type="caution">
    <text evidence="3">The sequence shown here is derived from an EMBL/GenBank/DDBJ whole genome shotgun (WGS) entry which is preliminary data.</text>
</comment>
<feature type="signal peptide" evidence="2">
    <location>
        <begin position="1"/>
        <end position="23"/>
    </location>
</feature>
<evidence type="ECO:0000313" key="4">
    <source>
        <dbReference type="Proteomes" id="UP000015530"/>
    </source>
</evidence>
<dbReference type="Proteomes" id="UP000015530">
    <property type="component" value="Unassembled WGS sequence"/>
</dbReference>
<reference evidence="4" key="1">
    <citation type="journal article" date="2013" name="Mol. Plant Microbe Interact.">
        <title>Global aspects of pacC regulation of pathogenicity genes in Colletotrichum gloeosporioides as revealed by transcriptome analysis.</title>
        <authorList>
            <person name="Alkan N."/>
            <person name="Meng X."/>
            <person name="Friedlander G."/>
            <person name="Reuveni E."/>
            <person name="Sukno S."/>
            <person name="Sherman A."/>
            <person name="Thon M."/>
            <person name="Fluhr R."/>
            <person name="Prusky D."/>
        </authorList>
    </citation>
    <scope>NUCLEOTIDE SEQUENCE [LARGE SCALE GENOMIC DNA]</scope>
    <source>
        <strain evidence="4">Cg-14</strain>
    </source>
</reference>
<protein>
    <submittedName>
        <fullName evidence="3">Uncharacterized protein</fullName>
    </submittedName>
</protein>
<dbReference type="AlphaFoldDB" id="T0KY91"/>
<name>T0KY91_COLGC</name>
<evidence type="ECO:0000313" key="3">
    <source>
        <dbReference type="EMBL" id="EQB57179.1"/>
    </source>
</evidence>
<evidence type="ECO:0000256" key="2">
    <source>
        <dbReference type="SAM" id="SignalP"/>
    </source>
</evidence>
<evidence type="ECO:0000256" key="1">
    <source>
        <dbReference type="SAM" id="MobiDB-lite"/>
    </source>
</evidence>